<accession>A0A151SPU3</accession>
<proteinExistence type="predicted"/>
<dbReference type="AlphaFoldDB" id="A0A151SPU3"/>
<sequence length="114" mass="13291">MRRKDQREGSLHKKWKSNIKFKLRCYICHRIGHYKRDYHEKGGKESKSFMDSLDVTVVSDGYESVGVLMTSTSKMQKNWVMDSGCTYHMCPVKDFFETLELKQSGLVLFGNNKA</sequence>
<dbReference type="Pfam" id="PF22936">
    <property type="entry name" value="Pol_BBD"/>
    <property type="match status" value="1"/>
</dbReference>
<protein>
    <recommendedName>
        <fullName evidence="1">Retrovirus-related Pol polyprotein from transposon TNT 1-94-like beta-barrel domain-containing protein</fullName>
    </recommendedName>
</protein>
<dbReference type="InterPro" id="IPR054722">
    <property type="entry name" value="PolX-like_BBD"/>
</dbReference>
<gene>
    <name evidence="2" type="ORF">KK1_003105</name>
</gene>
<dbReference type="Gramene" id="C.cajan_03034.t">
    <property type="protein sequence ID" value="C.cajan_03034.t.cds1"/>
    <property type="gene ID" value="C.cajan_03034"/>
</dbReference>
<keyword evidence="3" id="KW-1185">Reference proteome</keyword>
<dbReference type="Proteomes" id="UP000075243">
    <property type="component" value="Chromosome 11"/>
</dbReference>
<evidence type="ECO:0000259" key="1">
    <source>
        <dbReference type="Pfam" id="PF22936"/>
    </source>
</evidence>
<organism evidence="2 3">
    <name type="scientific">Cajanus cajan</name>
    <name type="common">Pigeon pea</name>
    <name type="synonym">Cajanus indicus</name>
    <dbReference type="NCBI Taxonomy" id="3821"/>
    <lineage>
        <taxon>Eukaryota</taxon>
        <taxon>Viridiplantae</taxon>
        <taxon>Streptophyta</taxon>
        <taxon>Embryophyta</taxon>
        <taxon>Tracheophyta</taxon>
        <taxon>Spermatophyta</taxon>
        <taxon>Magnoliopsida</taxon>
        <taxon>eudicotyledons</taxon>
        <taxon>Gunneridae</taxon>
        <taxon>Pentapetalae</taxon>
        <taxon>rosids</taxon>
        <taxon>fabids</taxon>
        <taxon>Fabales</taxon>
        <taxon>Fabaceae</taxon>
        <taxon>Papilionoideae</taxon>
        <taxon>50 kb inversion clade</taxon>
        <taxon>NPAAA clade</taxon>
        <taxon>indigoferoid/millettioid clade</taxon>
        <taxon>Phaseoleae</taxon>
        <taxon>Cajanus</taxon>
    </lineage>
</organism>
<evidence type="ECO:0000313" key="2">
    <source>
        <dbReference type="EMBL" id="KYP56856.1"/>
    </source>
</evidence>
<dbReference type="EMBL" id="CM003613">
    <property type="protein sequence ID" value="KYP56856.1"/>
    <property type="molecule type" value="Genomic_DNA"/>
</dbReference>
<feature type="domain" description="Retrovirus-related Pol polyprotein from transposon TNT 1-94-like beta-barrel" evidence="1">
    <location>
        <begin position="79"/>
        <end position="113"/>
    </location>
</feature>
<name>A0A151SPU3_CAJCA</name>
<evidence type="ECO:0000313" key="3">
    <source>
        <dbReference type="Proteomes" id="UP000075243"/>
    </source>
</evidence>
<reference evidence="2 3" key="1">
    <citation type="journal article" date="2012" name="Nat. Biotechnol.">
        <title>Draft genome sequence of pigeonpea (Cajanus cajan), an orphan legume crop of resource-poor farmers.</title>
        <authorList>
            <person name="Varshney R.K."/>
            <person name="Chen W."/>
            <person name="Li Y."/>
            <person name="Bharti A.K."/>
            <person name="Saxena R.K."/>
            <person name="Schlueter J.A."/>
            <person name="Donoghue M.T."/>
            <person name="Azam S."/>
            <person name="Fan G."/>
            <person name="Whaley A.M."/>
            <person name="Farmer A.D."/>
            <person name="Sheridan J."/>
            <person name="Iwata A."/>
            <person name="Tuteja R."/>
            <person name="Penmetsa R.V."/>
            <person name="Wu W."/>
            <person name="Upadhyaya H.D."/>
            <person name="Yang S.P."/>
            <person name="Shah T."/>
            <person name="Saxena K.B."/>
            <person name="Michael T."/>
            <person name="McCombie W.R."/>
            <person name="Yang B."/>
            <person name="Zhang G."/>
            <person name="Yang H."/>
            <person name="Wang J."/>
            <person name="Spillane C."/>
            <person name="Cook D.R."/>
            <person name="May G.D."/>
            <person name="Xu X."/>
            <person name="Jackson S.A."/>
        </authorList>
    </citation>
    <scope>NUCLEOTIDE SEQUENCE [LARGE SCALE GENOMIC DNA]</scope>
    <source>
        <strain evidence="3">cv. Asha</strain>
    </source>
</reference>